<evidence type="ECO:0000313" key="3">
    <source>
        <dbReference type="Proteomes" id="UP000625711"/>
    </source>
</evidence>
<keyword evidence="3" id="KW-1185">Reference proteome</keyword>
<comment type="caution">
    <text evidence="2">The sequence shown here is derived from an EMBL/GenBank/DDBJ whole genome shotgun (WGS) entry which is preliminary data.</text>
</comment>
<proteinExistence type="predicted"/>
<protein>
    <submittedName>
        <fullName evidence="2">Uncharacterized protein</fullName>
    </submittedName>
</protein>
<name>A0A834M4E4_RHYFE</name>
<reference evidence="2" key="1">
    <citation type="submission" date="2020-08" db="EMBL/GenBank/DDBJ databases">
        <title>Genome sequencing and assembly of the red palm weevil Rhynchophorus ferrugineus.</title>
        <authorList>
            <person name="Dias G.B."/>
            <person name="Bergman C.M."/>
            <person name="Manee M."/>
        </authorList>
    </citation>
    <scope>NUCLEOTIDE SEQUENCE</scope>
    <source>
        <strain evidence="2">AA-2017</strain>
        <tissue evidence="2">Whole larva</tissue>
    </source>
</reference>
<feature type="region of interest" description="Disordered" evidence="1">
    <location>
        <begin position="49"/>
        <end position="73"/>
    </location>
</feature>
<evidence type="ECO:0000256" key="1">
    <source>
        <dbReference type="SAM" id="MobiDB-lite"/>
    </source>
</evidence>
<sequence length="148" mass="15984">MNVFSDALCSSLATLVVLDPMATKFPTNKPSRSLRIPATADVFIGQTAAPGGQRENCPRGDGGGGVGHRHIPGCRRDRATLHLAGPPEIIRTCSAPDRRPPAKKTRKIKTNRGVDKKKRKKPPSKWLPGRKHLILAETGVEFVLVPPA</sequence>
<dbReference type="EMBL" id="JAACXV010014405">
    <property type="protein sequence ID" value="KAF7267586.1"/>
    <property type="molecule type" value="Genomic_DNA"/>
</dbReference>
<evidence type="ECO:0000313" key="2">
    <source>
        <dbReference type="EMBL" id="KAF7267586.1"/>
    </source>
</evidence>
<organism evidence="2 3">
    <name type="scientific">Rhynchophorus ferrugineus</name>
    <name type="common">Red palm weevil</name>
    <name type="synonym">Curculio ferrugineus</name>
    <dbReference type="NCBI Taxonomy" id="354439"/>
    <lineage>
        <taxon>Eukaryota</taxon>
        <taxon>Metazoa</taxon>
        <taxon>Ecdysozoa</taxon>
        <taxon>Arthropoda</taxon>
        <taxon>Hexapoda</taxon>
        <taxon>Insecta</taxon>
        <taxon>Pterygota</taxon>
        <taxon>Neoptera</taxon>
        <taxon>Endopterygota</taxon>
        <taxon>Coleoptera</taxon>
        <taxon>Polyphaga</taxon>
        <taxon>Cucujiformia</taxon>
        <taxon>Curculionidae</taxon>
        <taxon>Dryophthorinae</taxon>
        <taxon>Rhynchophorus</taxon>
    </lineage>
</organism>
<gene>
    <name evidence="2" type="ORF">GWI33_019199</name>
</gene>
<accession>A0A834M4E4</accession>
<dbReference type="Proteomes" id="UP000625711">
    <property type="component" value="Unassembled WGS sequence"/>
</dbReference>
<dbReference type="AlphaFoldDB" id="A0A834M4E4"/>
<feature type="compositionally biased region" description="Basic residues" evidence="1">
    <location>
        <begin position="101"/>
        <end position="130"/>
    </location>
</feature>
<feature type="region of interest" description="Disordered" evidence="1">
    <location>
        <begin position="90"/>
        <end position="130"/>
    </location>
</feature>